<dbReference type="GO" id="GO:0016020">
    <property type="term" value="C:membrane"/>
    <property type="evidence" value="ECO:0007669"/>
    <property type="project" value="UniProtKB-SubCell"/>
</dbReference>
<dbReference type="InterPro" id="IPR028082">
    <property type="entry name" value="Peripla_BP_I"/>
</dbReference>
<evidence type="ECO:0000256" key="2">
    <source>
        <dbReference type="ARBA" id="ARBA00022692"/>
    </source>
</evidence>
<dbReference type="PANTHER" id="PTHR34836">
    <property type="entry name" value="OS06G0188250 PROTEIN"/>
    <property type="match status" value="1"/>
</dbReference>
<dbReference type="PANTHER" id="PTHR34836:SF1">
    <property type="entry name" value="OS09G0428600 PROTEIN"/>
    <property type="match status" value="1"/>
</dbReference>
<dbReference type="EMBL" id="CACVBM020000333">
    <property type="protein sequence ID" value="CAA7017577.1"/>
    <property type="molecule type" value="Genomic_DNA"/>
</dbReference>
<keyword evidence="2" id="KW-0812">Transmembrane</keyword>
<evidence type="ECO:0000259" key="5">
    <source>
        <dbReference type="Pfam" id="PF01094"/>
    </source>
</evidence>
<keyword evidence="7" id="KW-1185">Reference proteome</keyword>
<gene>
    <name evidence="6" type="ORF">MERR_LOCUS4812</name>
</gene>
<keyword evidence="4" id="KW-0472">Membrane</keyword>
<keyword evidence="3" id="KW-1133">Transmembrane helix</keyword>
<dbReference type="AlphaFoldDB" id="A0A6D2HM24"/>
<sequence length="254" mass="28825">MSLSDFYKDHPNYRTRLVLHVRDSMEDTVQASAAALDLIKNKQVSAIIGPRTSTQAEFMMKMAKKSQVPIITFSATSPLLTSINNPYFVRATLDDSLQVEAIAATVKSFWWRSVVAMYVDDELGKGIMLHLSDVLQDVEVHRSVISPEPSDGQIYEELYKLMTNQTKVFVVHMEPGLGFRVLQKAREIGMMEEGYVWILSNGMTHMMRYTNHGRGLETMQGVLGVRSQVPKSKELKFPFEMEEEVRERQSIDGG</sequence>
<comment type="caution">
    <text evidence="6">The sequence shown here is derived from an EMBL/GenBank/DDBJ whole genome shotgun (WGS) entry which is preliminary data.</text>
</comment>
<accession>A0A6D2HM24</accession>
<evidence type="ECO:0000256" key="1">
    <source>
        <dbReference type="ARBA" id="ARBA00004370"/>
    </source>
</evidence>
<dbReference type="InterPro" id="IPR015683">
    <property type="entry name" value="Ionotropic_Glu_rcpt"/>
</dbReference>
<dbReference type="FunFam" id="3.40.50.2300:FF:000081">
    <property type="entry name" value="Glutamate receptor"/>
    <property type="match status" value="1"/>
</dbReference>
<dbReference type="InterPro" id="IPR001828">
    <property type="entry name" value="ANF_lig-bd_rcpt"/>
</dbReference>
<feature type="domain" description="Receptor ligand binding region" evidence="5">
    <location>
        <begin position="1"/>
        <end position="239"/>
    </location>
</feature>
<dbReference type="OrthoDB" id="1111223at2759"/>
<evidence type="ECO:0000313" key="6">
    <source>
        <dbReference type="EMBL" id="CAA7017577.1"/>
    </source>
</evidence>
<dbReference type="Pfam" id="PF01094">
    <property type="entry name" value="ANF_receptor"/>
    <property type="match status" value="1"/>
</dbReference>
<evidence type="ECO:0000313" key="7">
    <source>
        <dbReference type="Proteomes" id="UP000467841"/>
    </source>
</evidence>
<protein>
    <recommendedName>
        <fullName evidence="5">Receptor ligand binding region domain-containing protein</fullName>
    </recommendedName>
</protein>
<reference evidence="6" key="1">
    <citation type="submission" date="2020-01" db="EMBL/GenBank/DDBJ databases">
        <authorList>
            <person name="Mishra B."/>
        </authorList>
    </citation>
    <scope>NUCLEOTIDE SEQUENCE [LARGE SCALE GENOMIC DNA]</scope>
</reference>
<evidence type="ECO:0000256" key="3">
    <source>
        <dbReference type="ARBA" id="ARBA00022989"/>
    </source>
</evidence>
<name>A0A6D2HM24_9BRAS</name>
<organism evidence="6 7">
    <name type="scientific">Microthlaspi erraticum</name>
    <dbReference type="NCBI Taxonomy" id="1685480"/>
    <lineage>
        <taxon>Eukaryota</taxon>
        <taxon>Viridiplantae</taxon>
        <taxon>Streptophyta</taxon>
        <taxon>Embryophyta</taxon>
        <taxon>Tracheophyta</taxon>
        <taxon>Spermatophyta</taxon>
        <taxon>Magnoliopsida</taxon>
        <taxon>eudicotyledons</taxon>
        <taxon>Gunneridae</taxon>
        <taxon>Pentapetalae</taxon>
        <taxon>rosids</taxon>
        <taxon>malvids</taxon>
        <taxon>Brassicales</taxon>
        <taxon>Brassicaceae</taxon>
        <taxon>Coluteocarpeae</taxon>
        <taxon>Microthlaspi</taxon>
    </lineage>
</organism>
<dbReference type="SUPFAM" id="SSF53822">
    <property type="entry name" value="Periplasmic binding protein-like I"/>
    <property type="match status" value="1"/>
</dbReference>
<proteinExistence type="predicted"/>
<evidence type="ECO:0000256" key="4">
    <source>
        <dbReference type="ARBA" id="ARBA00023136"/>
    </source>
</evidence>
<dbReference type="Gene3D" id="3.40.50.2300">
    <property type="match status" value="1"/>
</dbReference>
<comment type="subcellular location">
    <subcellularLocation>
        <location evidence="1">Membrane</location>
    </subcellularLocation>
</comment>
<dbReference type="Proteomes" id="UP000467841">
    <property type="component" value="Unassembled WGS sequence"/>
</dbReference>